<sequence>MKLACVLASLVTLVAAQDATTDSIEIVGGKEAPVGKHRYLAGLKESPDADSSCGGSLIAPKVILTAAHCTGNGLSYAVVGSHYLSGSSDGELVKVTKEIKHPNNNPSTFANDVAILLLERSITTIQPVKVSFETVGVGVDTWVRGWGTASSGGSQSSVLKELKVKTWDSANATKNLSPYTVDRTMVV</sequence>
<dbReference type="InterPro" id="IPR001314">
    <property type="entry name" value="Peptidase_S1A"/>
</dbReference>
<keyword evidence="3" id="KW-0843">Virulence</keyword>
<dbReference type="Proteomes" id="UP000481153">
    <property type="component" value="Unassembled WGS sequence"/>
</dbReference>
<dbReference type="PROSITE" id="PS00134">
    <property type="entry name" value="TRYPSIN_HIS"/>
    <property type="match status" value="1"/>
</dbReference>
<evidence type="ECO:0000313" key="8">
    <source>
        <dbReference type="EMBL" id="KAF0724181.1"/>
    </source>
</evidence>
<proteinExistence type="inferred from homology"/>
<comment type="similarity">
    <text evidence="1">Belongs to the peptidase S1 family.</text>
</comment>
<dbReference type="SUPFAM" id="SSF50494">
    <property type="entry name" value="Trypsin-like serine proteases"/>
    <property type="match status" value="1"/>
</dbReference>
<feature type="chain" id="PRO_5033536821" description="Peptidase S1 domain-containing protein" evidence="6">
    <location>
        <begin position="17"/>
        <end position="187"/>
    </location>
</feature>
<dbReference type="InterPro" id="IPR043504">
    <property type="entry name" value="Peptidase_S1_PA_chymotrypsin"/>
</dbReference>
<dbReference type="EMBL" id="VJMJ01000278">
    <property type="protein sequence ID" value="KAF0724181.1"/>
    <property type="molecule type" value="Genomic_DNA"/>
</dbReference>
<evidence type="ECO:0000256" key="5">
    <source>
        <dbReference type="ARBA" id="ARBA00023180"/>
    </source>
</evidence>
<accession>A0A6G0WAK9</accession>
<dbReference type="GO" id="GO:0006508">
    <property type="term" value="P:proteolysis"/>
    <property type="evidence" value="ECO:0007669"/>
    <property type="project" value="InterPro"/>
</dbReference>
<name>A0A6G0WAK9_9STRA</name>
<feature type="signal peptide" evidence="6">
    <location>
        <begin position="1"/>
        <end position="16"/>
    </location>
</feature>
<dbReference type="EMBL" id="VJMJ01000278">
    <property type="protein sequence ID" value="KAF0724182.1"/>
    <property type="molecule type" value="Genomic_DNA"/>
</dbReference>
<evidence type="ECO:0000313" key="10">
    <source>
        <dbReference type="Proteomes" id="UP000481153"/>
    </source>
</evidence>
<dbReference type="InterPro" id="IPR050430">
    <property type="entry name" value="Peptidase_S1"/>
</dbReference>
<evidence type="ECO:0000259" key="7">
    <source>
        <dbReference type="PROSITE" id="PS50240"/>
    </source>
</evidence>
<dbReference type="AlphaFoldDB" id="A0A6G0WAK9"/>
<dbReference type="SMART" id="SM00020">
    <property type="entry name" value="Tryp_SPc"/>
    <property type="match status" value="1"/>
</dbReference>
<dbReference type="InterPro" id="IPR018114">
    <property type="entry name" value="TRYPSIN_HIS"/>
</dbReference>
<dbReference type="PROSITE" id="PS50240">
    <property type="entry name" value="TRYPSIN_DOM"/>
    <property type="match status" value="1"/>
</dbReference>
<keyword evidence="4" id="KW-1015">Disulfide bond</keyword>
<dbReference type="Pfam" id="PF00089">
    <property type="entry name" value="Trypsin"/>
    <property type="match status" value="1"/>
</dbReference>
<comment type="caution">
    <text evidence="9">The sequence shown here is derived from an EMBL/GenBank/DDBJ whole genome shotgun (WGS) entry which is preliminary data.</text>
</comment>
<dbReference type="FunFam" id="2.40.10.10:FF:000068">
    <property type="entry name" value="transmembrane protease serine 2"/>
    <property type="match status" value="1"/>
</dbReference>
<evidence type="ECO:0000256" key="3">
    <source>
        <dbReference type="ARBA" id="ARBA00023026"/>
    </source>
</evidence>
<gene>
    <name evidence="8" type="ORF">Ae201684_017079</name>
    <name evidence="9" type="ORF">Ae201684_017080</name>
</gene>
<dbReference type="VEuPathDB" id="FungiDB:AeMF1_012615"/>
<keyword evidence="2 6" id="KW-0732">Signal</keyword>
<dbReference type="PANTHER" id="PTHR24276">
    <property type="entry name" value="POLYSERASE-RELATED"/>
    <property type="match status" value="1"/>
</dbReference>
<dbReference type="GO" id="GO:0004252">
    <property type="term" value="F:serine-type endopeptidase activity"/>
    <property type="evidence" value="ECO:0007669"/>
    <property type="project" value="InterPro"/>
</dbReference>
<evidence type="ECO:0000256" key="2">
    <source>
        <dbReference type="ARBA" id="ARBA00022729"/>
    </source>
</evidence>
<organism evidence="9 10">
    <name type="scientific">Aphanomyces euteiches</name>
    <dbReference type="NCBI Taxonomy" id="100861"/>
    <lineage>
        <taxon>Eukaryota</taxon>
        <taxon>Sar</taxon>
        <taxon>Stramenopiles</taxon>
        <taxon>Oomycota</taxon>
        <taxon>Saprolegniomycetes</taxon>
        <taxon>Saprolegniales</taxon>
        <taxon>Verrucalvaceae</taxon>
        <taxon>Aphanomyces</taxon>
    </lineage>
</organism>
<dbReference type="Gene3D" id="2.40.10.10">
    <property type="entry name" value="Trypsin-like serine proteases"/>
    <property type="match status" value="1"/>
</dbReference>
<evidence type="ECO:0000256" key="4">
    <source>
        <dbReference type="ARBA" id="ARBA00023157"/>
    </source>
</evidence>
<evidence type="ECO:0000313" key="9">
    <source>
        <dbReference type="EMBL" id="KAF0724182.1"/>
    </source>
</evidence>
<dbReference type="PANTHER" id="PTHR24276:SF98">
    <property type="entry name" value="FI18310P1-RELATED"/>
    <property type="match status" value="1"/>
</dbReference>
<keyword evidence="5" id="KW-0325">Glycoprotein</keyword>
<protein>
    <recommendedName>
        <fullName evidence="7">Peptidase S1 domain-containing protein</fullName>
    </recommendedName>
</protein>
<evidence type="ECO:0000256" key="1">
    <source>
        <dbReference type="ARBA" id="ARBA00007664"/>
    </source>
</evidence>
<reference evidence="9 10" key="1">
    <citation type="submission" date="2019-07" db="EMBL/GenBank/DDBJ databases">
        <title>Genomics analysis of Aphanomyces spp. identifies a new class of oomycete effector associated with host adaptation.</title>
        <authorList>
            <person name="Gaulin E."/>
        </authorList>
    </citation>
    <scope>NUCLEOTIDE SEQUENCE [LARGE SCALE GENOMIC DNA]</scope>
    <source>
        <strain evidence="9 10">ATCC 201684</strain>
    </source>
</reference>
<dbReference type="InterPro" id="IPR001254">
    <property type="entry name" value="Trypsin_dom"/>
</dbReference>
<feature type="domain" description="Peptidase S1" evidence="7">
    <location>
        <begin position="26"/>
        <end position="187"/>
    </location>
</feature>
<dbReference type="InterPro" id="IPR009003">
    <property type="entry name" value="Peptidase_S1_PA"/>
</dbReference>
<keyword evidence="10" id="KW-1185">Reference proteome</keyword>
<evidence type="ECO:0000256" key="6">
    <source>
        <dbReference type="SAM" id="SignalP"/>
    </source>
</evidence>
<dbReference type="PRINTS" id="PR00722">
    <property type="entry name" value="CHYMOTRYPSIN"/>
</dbReference>